<dbReference type="SUPFAM" id="SSF52402">
    <property type="entry name" value="Adenine nucleotide alpha hydrolases-like"/>
    <property type="match status" value="1"/>
</dbReference>
<evidence type="ECO:0000259" key="6">
    <source>
        <dbReference type="Pfam" id="PF01902"/>
    </source>
</evidence>
<dbReference type="InterPro" id="IPR014729">
    <property type="entry name" value="Rossmann-like_a/b/a_fold"/>
</dbReference>
<name>A0A812Q2S4_9DINO</name>
<sequence length="228" mass="26043">MQDFYHPQYQVVALVAFGPKAASFRAHPIEWQQLQAQAAGVRFYQYEIDADAHDGDYKRAYGAAIQQLVQDTGISCLVTGDIDYVGSMTTNFITEVCEKHVPWCGVELPLWQQDREELLREMLSPEVDLDIRYTCVKSPHFDASWIGRRLDQHAVDEMRSKSQGGLDLSGENGEYHTMVVNGPMYRCGKGDGLAFDAVQPHELEQQRGQPSDQRWFVCDLERTILRQR</sequence>
<reference evidence="7" key="1">
    <citation type="submission" date="2021-02" db="EMBL/GenBank/DDBJ databases">
        <authorList>
            <person name="Dougan E. K."/>
            <person name="Rhodes N."/>
            <person name="Thang M."/>
            <person name="Chan C."/>
        </authorList>
    </citation>
    <scope>NUCLEOTIDE SEQUENCE</scope>
</reference>
<gene>
    <name evidence="7" type="ORF">SNEC2469_LOCUS10088</name>
</gene>
<accession>A0A812Q2S4</accession>
<evidence type="ECO:0000313" key="7">
    <source>
        <dbReference type="EMBL" id="CAE7374488.1"/>
    </source>
</evidence>
<evidence type="ECO:0000256" key="5">
    <source>
        <dbReference type="ARBA" id="ARBA00048108"/>
    </source>
</evidence>
<evidence type="ECO:0000256" key="3">
    <source>
        <dbReference type="ARBA" id="ARBA00029814"/>
    </source>
</evidence>
<dbReference type="InterPro" id="IPR002761">
    <property type="entry name" value="Diphthami_syn_dom"/>
</dbReference>
<dbReference type="GO" id="GO:0017178">
    <property type="term" value="F:diphthine-ammonia ligase activity"/>
    <property type="evidence" value="ECO:0007669"/>
    <property type="project" value="UniProtKB-EC"/>
</dbReference>
<proteinExistence type="predicted"/>
<dbReference type="AlphaFoldDB" id="A0A812Q2S4"/>
<keyword evidence="8" id="KW-1185">Reference proteome</keyword>
<evidence type="ECO:0000256" key="2">
    <source>
        <dbReference type="ARBA" id="ARBA00018426"/>
    </source>
</evidence>
<dbReference type="EMBL" id="CAJNJA010016113">
    <property type="protein sequence ID" value="CAE7374488.1"/>
    <property type="molecule type" value="Genomic_DNA"/>
</dbReference>
<evidence type="ECO:0000313" key="8">
    <source>
        <dbReference type="Proteomes" id="UP000601435"/>
    </source>
</evidence>
<evidence type="ECO:0000256" key="1">
    <source>
        <dbReference type="ARBA" id="ARBA00012089"/>
    </source>
</evidence>
<dbReference type="Pfam" id="PF01902">
    <property type="entry name" value="Diphthami_syn_2"/>
    <property type="match status" value="1"/>
</dbReference>
<protein>
    <recommendedName>
        <fullName evidence="2">Diphthine--ammonia ligase</fullName>
        <ecNumber evidence="1">6.3.1.14</ecNumber>
    </recommendedName>
    <alternativeName>
        <fullName evidence="3">Diphthamide synthase</fullName>
    </alternativeName>
    <alternativeName>
        <fullName evidence="4">Diphthamide synthetase</fullName>
    </alternativeName>
</protein>
<evidence type="ECO:0000256" key="4">
    <source>
        <dbReference type="ARBA" id="ARBA00031552"/>
    </source>
</evidence>
<comment type="catalytic activity">
    <reaction evidence="5">
        <text>diphthine-[translation elongation factor 2] + NH4(+) + ATP = diphthamide-[translation elongation factor 2] + AMP + diphosphate + H(+)</text>
        <dbReference type="Rhea" id="RHEA:19753"/>
        <dbReference type="Rhea" id="RHEA-COMP:10172"/>
        <dbReference type="Rhea" id="RHEA-COMP:10174"/>
        <dbReference type="ChEBI" id="CHEBI:15378"/>
        <dbReference type="ChEBI" id="CHEBI:16692"/>
        <dbReference type="ChEBI" id="CHEBI:28938"/>
        <dbReference type="ChEBI" id="CHEBI:30616"/>
        <dbReference type="ChEBI" id="CHEBI:33019"/>
        <dbReference type="ChEBI" id="CHEBI:82696"/>
        <dbReference type="ChEBI" id="CHEBI:456215"/>
        <dbReference type="EC" id="6.3.1.14"/>
    </reaction>
</comment>
<dbReference type="EC" id="6.3.1.14" evidence="1"/>
<dbReference type="Proteomes" id="UP000601435">
    <property type="component" value="Unassembled WGS sequence"/>
</dbReference>
<dbReference type="OrthoDB" id="686384at2759"/>
<comment type="caution">
    <text evidence="7">The sequence shown here is derived from an EMBL/GenBank/DDBJ whole genome shotgun (WGS) entry which is preliminary data.</text>
</comment>
<organism evidence="7 8">
    <name type="scientific">Symbiodinium necroappetens</name>
    <dbReference type="NCBI Taxonomy" id="1628268"/>
    <lineage>
        <taxon>Eukaryota</taxon>
        <taxon>Sar</taxon>
        <taxon>Alveolata</taxon>
        <taxon>Dinophyceae</taxon>
        <taxon>Suessiales</taxon>
        <taxon>Symbiodiniaceae</taxon>
        <taxon>Symbiodinium</taxon>
    </lineage>
</organism>
<feature type="domain" description="Diphthamide synthase" evidence="6">
    <location>
        <begin position="11"/>
        <end position="186"/>
    </location>
</feature>
<dbReference type="Gene3D" id="3.40.50.620">
    <property type="entry name" value="HUPs"/>
    <property type="match status" value="1"/>
</dbReference>
<dbReference type="Gene3D" id="3.90.1490.10">
    <property type="entry name" value="putative n-type atp pyrophosphatase, domain 2"/>
    <property type="match status" value="1"/>
</dbReference>